<sequence length="233" mass="27230">MVTVEFPELGLKPEGVVLDAGCGLGRHLRFLAKQPKLRIVGIDKNTGALREALTSLENMPDALSKDFLVSEADINRLPFADKSFDCVICSEVLEHIPDHEAAIKELIRILKPDGTFVVSVPRYYSEKICWVVSHDYCHSEGGHIRIYRKKDLQKMLMKEGFKCWKINYKHALHMPYWWLKCIVGLKNEENFMVKYYKKFLEWDMMKNVWLIRLLEEFLNPIIGKSIVYYFKRG</sequence>
<name>A0A0W8FMP1_9ZZZZ</name>
<dbReference type="Gene3D" id="3.40.50.150">
    <property type="entry name" value="Vaccinia Virus protein VP39"/>
    <property type="match status" value="1"/>
</dbReference>
<comment type="caution">
    <text evidence="1">The sequence shown here is derived from an EMBL/GenBank/DDBJ whole genome shotgun (WGS) entry which is preliminary data.</text>
</comment>
<keyword evidence="1" id="KW-0808">Transferase</keyword>
<dbReference type="GO" id="GO:0008168">
    <property type="term" value="F:methyltransferase activity"/>
    <property type="evidence" value="ECO:0007669"/>
    <property type="project" value="UniProtKB-KW"/>
</dbReference>
<dbReference type="Pfam" id="PF13489">
    <property type="entry name" value="Methyltransf_23"/>
    <property type="match status" value="1"/>
</dbReference>
<reference evidence="1" key="1">
    <citation type="journal article" date="2015" name="Proc. Natl. Acad. Sci. U.S.A.">
        <title>Networks of energetic and metabolic interactions define dynamics in microbial communities.</title>
        <authorList>
            <person name="Embree M."/>
            <person name="Liu J.K."/>
            <person name="Al-Bassam M.M."/>
            <person name="Zengler K."/>
        </authorList>
    </citation>
    <scope>NUCLEOTIDE SEQUENCE</scope>
</reference>
<gene>
    <name evidence="1" type="ORF">ASZ90_008047</name>
</gene>
<accession>A0A0W8FMP1</accession>
<keyword evidence="1" id="KW-0489">Methyltransferase</keyword>
<proteinExistence type="predicted"/>
<dbReference type="SUPFAM" id="SSF53335">
    <property type="entry name" value="S-adenosyl-L-methionine-dependent methyltransferases"/>
    <property type="match status" value="1"/>
</dbReference>
<dbReference type="AlphaFoldDB" id="A0A0W8FMP1"/>
<evidence type="ECO:0000313" key="1">
    <source>
        <dbReference type="EMBL" id="KUG22182.1"/>
    </source>
</evidence>
<protein>
    <submittedName>
        <fullName evidence="1">Putative methyltransferase</fullName>
    </submittedName>
</protein>
<organism evidence="1">
    <name type="scientific">hydrocarbon metagenome</name>
    <dbReference type="NCBI Taxonomy" id="938273"/>
    <lineage>
        <taxon>unclassified sequences</taxon>
        <taxon>metagenomes</taxon>
        <taxon>ecological metagenomes</taxon>
    </lineage>
</organism>
<dbReference type="InterPro" id="IPR029063">
    <property type="entry name" value="SAM-dependent_MTases_sf"/>
</dbReference>
<dbReference type="EMBL" id="LNQE01000981">
    <property type="protein sequence ID" value="KUG22182.1"/>
    <property type="molecule type" value="Genomic_DNA"/>
</dbReference>
<dbReference type="GO" id="GO:0032259">
    <property type="term" value="P:methylation"/>
    <property type="evidence" value="ECO:0007669"/>
    <property type="project" value="UniProtKB-KW"/>
</dbReference>
<dbReference type="PANTHER" id="PTHR43861">
    <property type="entry name" value="TRANS-ACONITATE 2-METHYLTRANSFERASE-RELATED"/>
    <property type="match status" value="1"/>
</dbReference>
<dbReference type="CDD" id="cd02440">
    <property type="entry name" value="AdoMet_MTases"/>
    <property type="match status" value="1"/>
</dbReference>